<dbReference type="InterPro" id="IPR045584">
    <property type="entry name" value="Pilin-like"/>
</dbReference>
<dbReference type="Proteomes" id="UP001214250">
    <property type="component" value="Chromosome 1"/>
</dbReference>
<reference evidence="2 3" key="1">
    <citation type="submission" date="2023-02" db="EMBL/GenBank/DDBJ databases">
        <title>Genome sequence of Lentisphaera profundi SAORIC-696.</title>
        <authorList>
            <person name="Kim e."/>
            <person name="Cho J.-C."/>
            <person name="Choi A."/>
            <person name="Kang I."/>
        </authorList>
    </citation>
    <scope>NUCLEOTIDE SEQUENCE [LARGE SCALE GENOMIC DNA]</scope>
    <source>
        <strain evidence="2 3">SAORIC-696</strain>
    </source>
</reference>
<protein>
    <submittedName>
        <fullName evidence="2">Type II secretion system protein</fullName>
    </submittedName>
</protein>
<sequence>MKRFTLIELLVVVSIIAILASLLLPTLGQARKNSRLLVCKNNLKQIGTSVIMYAGDNDSKFPFVDGSLLVSNKSQNYAWLGRKGTKGSTQNLEVTQKPLNNYLGYNEDGIEVKVANCPTAEGVSNVYMDKGSYYSASAFVNLHHDLDGNYGVGAPKIQDINDPVNMSVFSDKDAAVYAKDSTSQWVKTLHKAGVHSWAFLFLDGHVNEHRLIENEGWRFESDKVNFTNEFPDPTP</sequence>
<evidence type="ECO:0000313" key="3">
    <source>
        <dbReference type="Proteomes" id="UP001214250"/>
    </source>
</evidence>
<gene>
    <name evidence="2" type="ORF">PQO03_03595</name>
</gene>
<proteinExistence type="predicted"/>
<dbReference type="EMBL" id="CP117811">
    <property type="protein sequence ID" value="WDE97040.1"/>
    <property type="molecule type" value="Genomic_DNA"/>
</dbReference>
<dbReference type="RefSeq" id="WP_274151181.1">
    <property type="nucleotide sequence ID" value="NZ_CP117811.1"/>
</dbReference>
<dbReference type="PANTHER" id="PTHR30093">
    <property type="entry name" value="GENERAL SECRETION PATHWAY PROTEIN G"/>
    <property type="match status" value="1"/>
</dbReference>
<evidence type="ECO:0000256" key="1">
    <source>
        <dbReference type="ARBA" id="ARBA00022481"/>
    </source>
</evidence>
<dbReference type="InterPro" id="IPR012902">
    <property type="entry name" value="N_methyl_site"/>
</dbReference>
<dbReference type="PRINTS" id="PR00813">
    <property type="entry name" value="BCTERIALGSPG"/>
</dbReference>
<keyword evidence="3" id="KW-1185">Reference proteome</keyword>
<dbReference type="Gene3D" id="3.30.700.10">
    <property type="entry name" value="Glycoprotein, Type 4 Pilin"/>
    <property type="match status" value="1"/>
</dbReference>
<organism evidence="2 3">
    <name type="scientific">Lentisphaera profundi</name>
    <dbReference type="NCBI Taxonomy" id="1658616"/>
    <lineage>
        <taxon>Bacteria</taxon>
        <taxon>Pseudomonadati</taxon>
        <taxon>Lentisphaerota</taxon>
        <taxon>Lentisphaeria</taxon>
        <taxon>Lentisphaerales</taxon>
        <taxon>Lentisphaeraceae</taxon>
        <taxon>Lentisphaera</taxon>
    </lineage>
</organism>
<accession>A0ABY7VS56</accession>
<keyword evidence="1" id="KW-0488">Methylation</keyword>
<name>A0ABY7VS56_9BACT</name>
<dbReference type="NCBIfam" id="TIGR02532">
    <property type="entry name" value="IV_pilin_GFxxxE"/>
    <property type="match status" value="1"/>
</dbReference>
<dbReference type="SUPFAM" id="SSF54523">
    <property type="entry name" value="Pili subunits"/>
    <property type="match status" value="1"/>
</dbReference>
<evidence type="ECO:0000313" key="2">
    <source>
        <dbReference type="EMBL" id="WDE97040.1"/>
    </source>
</evidence>
<dbReference type="InterPro" id="IPR000983">
    <property type="entry name" value="Bac_GSPG_pilin"/>
</dbReference>